<dbReference type="PANTHER" id="PTHR21711:SF0">
    <property type="entry name" value="MITOCHONDRIAL INNER MEMBRANE PROTEASE ATP23 HOMOLOG"/>
    <property type="match status" value="1"/>
</dbReference>
<comment type="similarity">
    <text evidence="1 6">Belongs to the peptidase M76 family.</text>
</comment>
<evidence type="ECO:0000256" key="4">
    <source>
        <dbReference type="ARBA" id="ARBA00022801"/>
    </source>
</evidence>
<evidence type="ECO:0000256" key="5">
    <source>
        <dbReference type="ARBA" id="ARBA00023049"/>
    </source>
</evidence>
<dbReference type="GO" id="GO:0005739">
    <property type="term" value="C:mitochondrion"/>
    <property type="evidence" value="ECO:0007669"/>
    <property type="project" value="GOC"/>
</dbReference>
<sequence length="122" mass="14080">MVKFLLEHLEKSGCRILDWSCWAVHCEKKIAGVYTSRGWIMVCSNHMNMQDEVNQVVIHELIHAFDDCRAAPMVNWANCPHHACSEIRAGHLSGDCHCKREFLLCQEDSRIVNKLVSQLQFK</sequence>
<dbReference type="Gramene" id="PRQ19505">
    <property type="protein sequence ID" value="PRQ19505"/>
    <property type="gene ID" value="RchiOBHm_Chr7g0217921"/>
</dbReference>
<keyword evidence="5 6" id="KW-0482">Metalloprotease</keyword>
<dbReference type="GO" id="GO:0004222">
    <property type="term" value="F:metalloendopeptidase activity"/>
    <property type="evidence" value="ECO:0007669"/>
    <property type="project" value="InterPro"/>
</dbReference>
<dbReference type="AlphaFoldDB" id="A0A2P6PC59"/>
<evidence type="ECO:0000313" key="7">
    <source>
        <dbReference type="EMBL" id="PRQ19505.1"/>
    </source>
</evidence>
<comment type="caution">
    <text evidence="7">The sequence shown here is derived from an EMBL/GenBank/DDBJ whole genome shotgun (WGS) entry which is preliminary data.</text>
</comment>
<dbReference type="EMBL" id="PDCK01000045">
    <property type="protein sequence ID" value="PRQ19505.1"/>
    <property type="molecule type" value="Genomic_DNA"/>
</dbReference>
<gene>
    <name evidence="7" type="ORF">RchiOBHm_Chr7g0217921</name>
</gene>
<keyword evidence="4 6" id="KW-0378">Hydrolase</keyword>
<evidence type="ECO:0000256" key="1">
    <source>
        <dbReference type="ARBA" id="ARBA00009915"/>
    </source>
</evidence>
<dbReference type="GO" id="GO:0034982">
    <property type="term" value="P:mitochondrial protein processing"/>
    <property type="evidence" value="ECO:0007669"/>
    <property type="project" value="TreeGrafter"/>
</dbReference>
<dbReference type="EC" id="3.4.24.-" evidence="6"/>
<protein>
    <recommendedName>
        <fullName evidence="6">Mitochondrial inner membrane protease ATP23</fullName>
        <ecNumber evidence="6">3.4.24.-</ecNumber>
    </recommendedName>
</protein>
<accession>A0A2P6PC59</accession>
<proteinExistence type="inferred from homology"/>
<name>A0A2P6PC59_ROSCH</name>
<keyword evidence="3 6" id="KW-0479">Metal-binding</keyword>
<keyword evidence="2 6" id="KW-0645">Protease</keyword>
<dbReference type="Proteomes" id="UP000238479">
    <property type="component" value="Chromosome 7"/>
</dbReference>
<dbReference type="Pfam" id="PF09768">
    <property type="entry name" value="Peptidase_M76"/>
    <property type="match status" value="1"/>
</dbReference>
<dbReference type="STRING" id="74649.A0A2P6PC59"/>
<evidence type="ECO:0000256" key="6">
    <source>
        <dbReference type="RuleBase" id="RU364057"/>
    </source>
</evidence>
<dbReference type="GO" id="GO:0033615">
    <property type="term" value="P:mitochondrial proton-transporting ATP synthase complex assembly"/>
    <property type="evidence" value="ECO:0007669"/>
    <property type="project" value="TreeGrafter"/>
</dbReference>
<evidence type="ECO:0000313" key="8">
    <source>
        <dbReference type="Proteomes" id="UP000238479"/>
    </source>
</evidence>
<organism evidence="7 8">
    <name type="scientific">Rosa chinensis</name>
    <name type="common">China rose</name>
    <dbReference type="NCBI Taxonomy" id="74649"/>
    <lineage>
        <taxon>Eukaryota</taxon>
        <taxon>Viridiplantae</taxon>
        <taxon>Streptophyta</taxon>
        <taxon>Embryophyta</taxon>
        <taxon>Tracheophyta</taxon>
        <taxon>Spermatophyta</taxon>
        <taxon>Magnoliopsida</taxon>
        <taxon>eudicotyledons</taxon>
        <taxon>Gunneridae</taxon>
        <taxon>Pentapetalae</taxon>
        <taxon>rosids</taxon>
        <taxon>fabids</taxon>
        <taxon>Rosales</taxon>
        <taxon>Rosaceae</taxon>
        <taxon>Rosoideae</taxon>
        <taxon>Rosoideae incertae sedis</taxon>
        <taxon>Rosa</taxon>
    </lineage>
</organism>
<dbReference type="GO" id="GO:0046872">
    <property type="term" value="F:metal ion binding"/>
    <property type="evidence" value="ECO:0007669"/>
    <property type="project" value="UniProtKB-KW"/>
</dbReference>
<reference evidence="7 8" key="1">
    <citation type="journal article" date="2018" name="Nat. Genet.">
        <title>The Rosa genome provides new insights in the design of modern roses.</title>
        <authorList>
            <person name="Bendahmane M."/>
        </authorList>
    </citation>
    <scope>NUCLEOTIDE SEQUENCE [LARGE SCALE GENOMIC DNA]</scope>
    <source>
        <strain evidence="8">cv. Old Blush</strain>
    </source>
</reference>
<evidence type="ECO:0000256" key="2">
    <source>
        <dbReference type="ARBA" id="ARBA00022670"/>
    </source>
</evidence>
<evidence type="ECO:0000256" key="3">
    <source>
        <dbReference type="ARBA" id="ARBA00022723"/>
    </source>
</evidence>
<keyword evidence="8" id="KW-1185">Reference proteome</keyword>
<dbReference type="OMA" id="TSRGWIM"/>
<dbReference type="InterPro" id="IPR019165">
    <property type="entry name" value="Peptidase_M76_ATP23"/>
</dbReference>
<dbReference type="PANTHER" id="PTHR21711">
    <property type="entry name" value="MITOCHONDRIAL INNER MEMBRANE PROTEASE"/>
    <property type="match status" value="1"/>
</dbReference>